<gene>
    <name evidence="14" type="ORF">GPM918_LOCUS889</name>
    <name evidence="15" type="ORF">SRO942_LOCUS889</name>
</gene>
<feature type="transmembrane region" description="Helical" evidence="12">
    <location>
        <begin position="49"/>
        <end position="72"/>
    </location>
</feature>
<feature type="compositionally biased region" description="Low complexity" evidence="11">
    <location>
        <begin position="291"/>
        <end position="303"/>
    </location>
</feature>
<dbReference type="PANTHER" id="PTHR24248:SF125">
    <property type="entry name" value="DOPAMINE D2-LIKE RECEPTOR"/>
    <property type="match status" value="1"/>
</dbReference>
<reference evidence="14" key="1">
    <citation type="submission" date="2021-02" db="EMBL/GenBank/DDBJ databases">
        <authorList>
            <person name="Nowell W R."/>
        </authorList>
    </citation>
    <scope>NUCLEOTIDE SEQUENCE</scope>
</reference>
<feature type="region of interest" description="Disordered" evidence="11">
    <location>
        <begin position="247"/>
        <end position="270"/>
    </location>
</feature>
<sequence length="546" mass="62066">MANLSQPPLVISIGYGIEILNDSVFNNISTLSDVVFNDSLTLKTSQKNWPILSLSLLGIVGTIGNVLVCISITLDKQLQTVTNWFLFSLSIADCLVSVIVVPLSIIKDFVGSWQLPSLVCNIYVFLDVLLCTTSIWHLTAISIDRFLYIARPFRSRERSKRKTFMTIVFIWIFSIAISCAIFLLGFSDEKNILQNHGDFKICALNNRKFIIYGSIICFCIPCILMIIMYTMTIRRLQIQVAKCYSDPDENPTHTDHETDRLRRHRSARRSHTLSDANQDLFLANRRTNSSSSLHHHLTNNQSNITSHRNTPSLTNFSNNVHTRVTSVPLSTISSYREFFTPLNYSADKDNQQKIHQHKGYLTPSTTVPSIHSSKVSLNVEGDSEGRRRSFLHNTLVQKAVHAFHFDSHHSSERKAMKVLGIVFVVFLIAWVPFSFINILSAICTSCNITPTLLNILSWLGYISSNLNPIIYTAFNVRFRRAFFSILTCRLKYFESKMRNNIYVFVSSNDASENMPGGGRIRSQNEIFLHNNHDNSNIGKKCAILYN</sequence>
<feature type="transmembrane region" description="Helical" evidence="12">
    <location>
        <begin position="164"/>
        <end position="186"/>
    </location>
</feature>
<evidence type="ECO:0000256" key="8">
    <source>
        <dbReference type="ARBA" id="ARBA00023170"/>
    </source>
</evidence>
<evidence type="ECO:0000256" key="5">
    <source>
        <dbReference type="ARBA" id="ARBA00023040"/>
    </source>
</evidence>
<accession>A0A813PQ23</accession>
<keyword evidence="16" id="KW-1185">Reference proteome</keyword>
<evidence type="ECO:0000256" key="7">
    <source>
        <dbReference type="ARBA" id="ARBA00023157"/>
    </source>
</evidence>
<dbReference type="FunFam" id="1.20.1070.10:FF:000523">
    <property type="entry name" value="5-hydroxytryptamine receptor 2B"/>
    <property type="match status" value="1"/>
</dbReference>
<dbReference type="PROSITE" id="PS50262">
    <property type="entry name" value="G_PROTEIN_RECEP_F1_2"/>
    <property type="match status" value="1"/>
</dbReference>
<evidence type="ECO:0000256" key="6">
    <source>
        <dbReference type="ARBA" id="ARBA00023136"/>
    </source>
</evidence>
<comment type="caution">
    <text evidence="14">The sequence shown here is derived from an EMBL/GenBank/DDBJ whole genome shotgun (WGS) entry which is preliminary data.</text>
</comment>
<keyword evidence="7" id="KW-1015">Disulfide bond</keyword>
<organism evidence="14 16">
    <name type="scientific">Didymodactylos carnosus</name>
    <dbReference type="NCBI Taxonomy" id="1234261"/>
    <lineage>
        <taxon>Eukaryota</taxon>
        <taxon>Metazoa</taxon>
        <taxon>Spiralia</taxon>
        <taxon>Gnathifera</taxon>
        <taxon>Rotifera</taxon>
        <taxon>Eurotatoria</taxon>
        <taxon>Bdelloidea</taxon>
        <taxon>Philodinida</taxon>
        <taxon>Philodinidae</taxon>
        <taxon>Didymodactylos</taxon>
    </lineage>
</organism>
<keyword evidence="6 12" id="KW-0472">Membrane</keyword>
<keyword evidence="2" id="KW-1003">Cell membrane</keyword>
<evidence type="ECO:0000313" key="15">
    <source>
        <dbReference type="EMBL" id="CAF3531731.1"/>
    </source>
</evidence>
<dbReference type="EMBL" id="CAJOBC010000075">
    <property type="protein sequence ID" value="CAF3531731.1"/>
    <property type="molecule type" value="Genomic_DNA"/>
</dbReference>
<evidence type="ECO:0000256" key="9">
    <source>
        <dbReference type="ARBA" id="ARBA00023224"/>
    </source>
</evidence>
<dbReference type="InterPro" id="IPR017452">
    <property type="entry name" value="GPCR_Rhodpsn_7TM"/>
</dbReference>
<dbReference type="Proteomes" id="UP000681722">
    <property type="component" value="Unassembled WGS sequence"/>
</dbReference>
<feature type="domain" description="G-protein coupled receptors family 1 profile" evidence="13">
    <location>
        <begin position="64"/>
        <end position="471"/>
    </location>
</feature>
<dbReference type="OrthoDB" id="5859976at2759"/>
<evidence type="ECO:0000256" key="12">
    <source>
        <dbReference type="SAM" id="Phobius"/>
    </source>
</evidence>
<dbReference type="PROSITE" id="PS00237">
    <property type="entry name" value="G_PROTEIN_RECEP_F1_1"/>
    <property type="match status" value="1"/>
</dbReference>
<evidence type="ECO:0000256" key="10">
    <source>
        <dbReference type="RuleBase" id="RU000688"/>
    </source>
</evidence>
<keyword evidence="8 10" id="KW-0675">Receptor</keyword>
<dbReference type="GO" id="GO:0005886">
    <property type="term" value="C:plasma membrane"/>
    <property type="evidence" value="ECO:0007669"/>
    <property type="project" value="UniProtKB-SubCell"/>
</dbReference>
<dbReference type="Proteomes" id="UP000663829">
    <property type="component" value="Unassembled WGS sequence"/>
</dbReference>
<feature type="transmembrane region" description="Helical" evidence="12">
    <location>
        <begin position="418"/>
        <end position="442"/>
    </location>
</feature>
<dbReference type="Pfam" id="PF00001">
    <property type="entry name" value="7tm_1"/>
    <property type="match status" value="1"/>
</dbReference>
<evidence type="ECO:0000313" key="14">
    <source>
        <dbReference type="EMBL" id="CAF0751995.1"/>
    </source>
</evidence>
<evidence type="ECO:0000259" key="13">
    <source>
        <dbReference type="PROSITE" id="PS50262"/>
    </source>
</evidence>
<keyword evidence="5 10" id="KW-0297">G-protein coupled receptor</keyword>
<dbReference type="SMART" id="SM01381">
    <property type="entry name" value="7TM_GPCR_Srsx"/>
    <property type="match status" value="1"/>
</dbReference>
<feature type="compositionally biased region" description="Basic and acidic residues" evidence="11">
    <location>
        <begin position="250"/>
        <end position="260"/>
    </location>
</feature>
<comment type="subcellular location">
    <subcellularLocation>
        <location evidence="1">Cell membrane</location>
        <topology evidence="1">Multi-pass membrane protein</topology>
    </subcellularLocation>
</comment>
<keyword evidence="9 10" id="KW-0807">Transducer</keyword>
<feature type="transmembrane region" description="Helical" evidence="12">
    <location>
        <begin position="209"/>
        <end position="229"/>
    </location>
</feature>
<evidence type="ECO:0000256" key="3">
    <source>
        <dbReference type="ARBA" id="ARBA00022692"/>
    </source>
</evidence>
<proteinExistence type="inferred from homology"/>
<feature type="compositionally biased region" description="Basic residues" evidence="11">
    <location>
        <begin position="261"/>
        <end position="270"/>
    </location>
</feature>
<evidence type="ECO:0000256" key="2">
    <source>
        <dbReference type="ARBA" id="ARBA00022475"/>
    </source>
</evidence>
<dbReference type="AlphaFoldDB" id="A0A813PQ23"/>
<dbReference type="GO" id="GO:0001591">
    <property type="term" value="F:dopamine neurotransmitter receptor activity, coupled via Gi/Go"/>
    <property type="evidence" value="ECO:0007669"/>
    <property type="project" value="TreeGrafter"/>
</dbReference>
<evidence type="ECO:0000313" key="16">
    <source>
        <dbReference type="Proteomes" id="UP000663829"/>
    </source>
</evidence>
<dbReference type="EMBL" id="CAJNOQ010000075">
    <property type="protein sequence ID" value="CAF0751995.1"/>
    <property type="molecule type" value="Genomic_DNA"/>
</dbReference>
<dbReference type="SUPFAM" id="SSF81321">
    <property type="entry name" value="Family A G protein-coupled receptor-like"/>
    <property type="match status" value="1"/>
</dbReference>
<comment type="similarity">
    <text evidence="10">Belongs to the G-protein coupled receptor 1 family.</text>
</comment>
<dbReference type="PRINTS" id="PR00237">
    <property type="entry name" value="GPCRRHODOPSN"/>
</dbReference>
<keyword evidence="4 12" id="KW-1133">Transmembrane helix</keyword>
<dbReference type="InterPro" id="IPR000276">
    <property type="entry name" value="GPCR_Rhodpsn"/>
</dbReference>
<name>A0A813PQ23_9BILA</name>
<feature type="transmembrane region" description="Helical" evidence="12">
    <location>
        <begin position="84"/>
        <end position="106"/>
    </location>
</feature>
<evidence type="ECO:0000256" key="1">
    <source>
        <dbReference type="ARBA" id="ARBA00004651"/>
    </source>
</evidence>
<evidence type="ECO:0000256" key="11">
    <source>
        <dbReference type="SAM" id="MobiDB-lite"/>
    </source>
</evidence>
<dbReference type="Gene3D" id="1.20.1070.10">
    <property type="entry name" value="Rhodopsin 7-helix transmembrane proteins"/>
    <property type="match status" value="2"/>
</dbReference>
<keyword evidence="3 10" id="KW-0812">Transmembrane</keyword>
<feature type="transmembrane region" description="Helical" evidence="12">
    <location>
        <begin position="122"/>
        <end position="143"/>
    </location>
</feature>
<protein>
    <recommendedName>
        <fullName evidence="13">G-protein coupled receptors family 1 profile domain-containing protein</fullName>
    </recommendedName>
</protein>
<dbReference type="PANTHER" id="PTHR24248">
    <property type="entry name" value="ADRENERGIC RECEPTOR-RELATED G-PROTEIN COUPLED RECEPTOR"/>
    <property type="match status" value="1"/>
</dbReference>
<feature type="region of interest" description="Disordered" evidence="11">
    <location>
        <begin position="291"/>
        <end position="317"/>
    </location>
</feature>
<feature type="compositionally biased region" description="Polar residues" evidence="11">
    <location>
        <begin position="304"/>
        <end position="317"/>
    </location>
</feature>
<dbReference type="GO" id="GO:0045202">
    <property type="term" value="C:synapse"/>
    <property type="evidence" value="ECO:0007669"/>
    <property type="project" value="GOC"/>
</dbReference>
<evidence type="ECO:0000256" key="4">
    <source>
        <dbReference type="ARBA" id="ARBA00022989"/>
    </source>
</evidence>
<dbReference type="GO" id="GO:0004930">
    <property type="term" value="F:G protein-coupled receptor activity"/>
    <property type="evidence" value="ECO:0007669"/>
    <property type="project" value="UniProtKB-KW"/>
</dbReference>